<accession>A0A6P2BM15</accession>
<feature type="transmembrane region" description="Helical" evidence="2">
    <location>
        <begin position="206"/>
        <end position="224"/>
    </location>
</feature>
<feature type="transmembrane region" description="Helical" evidence="2">
    <location>
        <begin position="173"/>
        <end position="194"/>
    </location>
</feature>
<dbReference type="OrthoDB" id="4282511at2"/>
<feature type="region of interest" description="Disordered" evidence="1">
    <location>
        <begin position="1"/>
        <end position="22"/>
    </location>
</feature>
<feature type="transmembrane region" description="Helical" evidence="2">
    <location>
        <begin position="29"/>
        <end position="49"/>
    </location>
</feature>
<dbReference type="Proteomes" id="UP000460272">
    <property type="component" value="Unassembled WGS sequence"/>
</dbReference>
<comment type="caution">
    <text evidence="3">The sequence shown here is derived from an EMBL/GenBank/DDBJ whole genome shotgun (WGS) entry which is preliminary data.</text>
</comment>
<proteinExistence type="predicted"/>
<feature type="compositionally biased region" description="Low complexity" evidence="1">
    <location>
        <begin position="482"/>
        <end position="493"/>
    </location>
</feature>
<feature type="transmembrane region" description="Helical" evidence="2">
    <location>
        <begin position="141"/>
        <end position="161"/>
    </location>
</feature>
<protein>
    <recommendedName>
        <fullName evidence="5">Ferric oxidoreductase domain-containing protein</fullName>
    </recommendedName>
</protein>
<name>A0A6P2BM15_9ACTN</name>
<keyword evidence="2" id="KW-0472">Membrane</keyword>
<feature type="transmembrane region" description="Helical" evidence="2">
    <location>
        <begin position="61"/>
        <end position="82"/>
    </location>
</feature>
<keyword evidence="4" id="KW-1185">Reference proteome</keyword>
<dbReference type="RefSeq" id="WP_145861694.1">
    <property type="nucleotide sequence ID" value="NZ_RPFW01000010.1"/>
</dbReference>
<evidence type="ECO:0000313" key="4">
    <source>
        <dbReference type="Proteomes" id="UP000460272"/>
    </source>
</evidence>
<dbReference type="EMBL" id="RPFW01000010">
    <property type="protein sequence ID" value="TVZ00109.1"/>
    <property type="molecule type" value="Genomic_DNA"/>
</dbReference>
<keyword evidence="2" id="KW-1133">Transmembrane helix</keyword>
<feature type="region of interest" description="Disordered" evidence="1">
    <location>
        <begin position="306"/>
        <end position="680"/>
    </location>
</feature>
<organism evidence="3 4">
    <name type="scientific">Trebonia kvetii</name>
    <dbReference type="NCBI Taxonomy" id="2480626"/>
    <lineage>
        <taxon>Bacteria</taxon>
        <taxon>Bacillati</taxon>
        <taxon>Actinomycetota</taxon>
        <taxon>Actinomycetes</taxon>
        <taxon>Streptosporangiales</taxon>
        <taxon>Treboniaceae</taxon>
        <taxon>Trebonia</taxon>
    </lineage>
</organism>
<reference evidence="3 4" key="1">
    <citation type="submission" date="2018-11" db="EMBL/GenBank/DDBJ databases">
        <title>Trebonia kvetii gen.nov., sp.nov., a novel acidophilic actinobacterium, and proposal of the new actinobacterial family Treboniaceae fam. nov.</title>
        <authorList>
            <person name="Rapoport D."/>
            <person name="Sagova-Mareckova M."/>
            <person name="Sedlacek I."/>
            <person name="Provaznik J."/>
            <person name="Kralova S."/>
            <person name="Pavlinic D."/>
            <person name="Benes V."/>
            <person name="Kopecky J."/>
        </authorList>
    </citation>
    <scope>NUCLEOTIDE SEQUENCE [LARGE SCALE GENOMIC DNA]</scope>
    <source>
        <strain evidence="3 4">15Tr583</strain>
    </source>
</reference>
<evidence type="ECO:0008006" key="5">
    <source>
        <dbReference type="Google" id="ProtNLM"/>
    </source>
</evidence>
<feature type="transmembrane region" description="Helical" evidence="2">
    <location>
        <begin position="103"/>
        <end position="121"/>
    </location>
</feature>
<keyword evidence="2" id="KW-0812">Transmembrane</keyword>
<gene>
    <name evidence="3" type="ORF">EAS64_39275</name>
</gene>
<evidence type="ECO:0000256" key="2">
    <source>
        <dbReference type="SAM" id="Phobius"/>
    </source>
</evidence>
<evidence type="ECO:0000256" key="1">
    <source>
        <dbReference type="SAM" id="MobiDB-lite"/>
    </source>
</evidence>
<dbReference type="AlphaFoldDB" id="A0A6P2BM15"/>
<feature type="compositionally biased region" description="Pro residues" evidence="1">
    <location>
        <begin position="455"/>
        <end position="477"/>
    </location>
</feature>
<feature type="compositionally biased region" description="Basic and acidic residues" evidence="1">
    <location>
        <begin position="669"/>
        <end position="680"/>
    </location>
</feature>
<feature type="compositionally biased region" description="Low complexity" evidence="1">
    <location>
        <begin position="502"/>
        <end position="518"/>
    </location>
</feature>
<sequence>MATTRSRPRGREQARPSTGGTSAEHATKIYSVATISIVVIVAFLALTSVGHVIDAATQHFMLFYAGVFALIGLCASVGLGLVATDRMFLNPGHRVFIQSAHRAASFGAVTFLIIHIITEILAQRAHVLDAVVPFLSPFRTFYIGLGTIASDLIILLVITGIMRGRFNANGKAWRWRAIHYTSYAAFVFGVWHGLLGGRPGKPYVDWSYGFLVAFVLLGLAVRLLSNSLRPKENLSAPPVDMAASSASAPFRAAAMFAQLGISRGGSGFGGGSGFAALRSATGGQPVMSAPLSAPVLTALPAGPAVDQGQPFYEPGYEGPPRYLGAPRAADSGPMPRAGTGPIPRAGTGPMPRAGTGPMPRAGTGPIPRAGTGPQPRAATGPMPRAGTGPLPQAGTDPFPRAGTGPMRRAGSGPLPRATSGPMPRAATGPMSMSDTGPMPRAGTGPVSRPETGPIPRTPTGPIPRIPAGPVPRTPTGPMPRSRTGPAPRAATGPIPRPPTGPLPRAATGPLPRGATGPFPSAPSGPFPGDAGGPRVGPATGPWPRRETGPLPQAPAVDPRASDFGNWTLPDVRSQSLGPAGWDPQGWDEYPAEPRNPYQATGPRFQAADSMPPWARPGAFGGQPGPGSAPSPQWNEGWRPAEPSWEGGLPEPDPSLKYREPGPGMPGYRGSRDHRYGGDQY</sequence>
<evidence type="ECO:0000313" key="3">
    <source>
        <dbReference type="EMBL" id="TVZ00109.1"/>
    </source>
</evidence>